<feature type="domain" description="SH3" evidence="4">
    <location>
        <begin position="655"/>
        <end position="716"/>
    </location>
</feature>
<name>A0AA38RDJ5_9PEZI</name>
<feature type="region of interest" description="Disordered" evidence="3">
    <location>
        <begin position="213"/>
        <end position="288"/>
    </location>
</feature>
<keyword evidence="6" id="KW-1185">Reference proteome</keyword>
<protein>
    <submittedName>
        <fullName evidence="5">RING finger domain-containing protein</fullName>
    </submittedName>
</protein>
<dbReference type="EMBL" id="JANBVN010000103">
    <property type="protein sequence ID" value="KAJ9144038.1"/>
    <property type="molecule type" value="Genomic_DNA"/>
</dbReference>
<dbReference type="PANTHER" id="PTHR16079">
    <property type="entry name" value="UBIQUITIN LIGASE PROTEIN CHFR"/>
    <property type="match status" value="1"/>
</dbReference>
<dbReference type="InterPro" id="IPR052256">
    <property type="entry name" value="E3_ubiquitin-ligase_CHFR"/>
</dbReference>
<comment type="caution">
    <text evidence="5">The sequence shown here is derived from an EMBL/GenBank/DDBJ whole genome shotgun (WGS) entry which is preliminary data.</text>
</comment>
<evidence type="ECO:0000313" key="6">
    <source>
        <dbReference type="Proteomes" id="UP001174691"/>
    </source>
</evidence>
<dbReference type="AlphaFoldDB" id="A0AA38RDJ5"/>
<dbReference type="InterPro" id="IPR036028">
    <property type="entry name" value="SH3-like_dom_sf"/>
</dbReference>
<dbReference type="Proteomes" id="UP001174691">
    <property type="component" value="Unassembled WGS sequence"/>
</dbReference>
<feature type="compositionally biased region" description="Low complexity" evidence="3">
    <location>
        <begin position="226"/>
        <end position="250"/>
    </location>
</feature>
<accession>A0AA38RDJ5</accession>
<dbReference type="SUPFAM" id="SSF57850">
    <property type="entry name" value="RING/U-box"/>
    <property type="match status" value="1"/>
</dbReference>
<feature type="compositionally biased region" description="Low complexity" evidence="3">
    <location>
        <begin position="258"/>
        <end position="280"/>
    </location>
</feature>
<dbReference type="GO" id="GO:0004842">
    <property type="term" value="F:ubiquitin-protein transferase activity"/>
    <property type="evidence" value="ECO:0007669"/>
    <property type="project" value="TreeGrafter"/>
</dbReference>
<evidence type="ECO:0000313" key="5">
    <source>
        <dbReference type="EMBL" id="KAJ9144038.1"/>
    </source>
</evidence>
<dbReference type="InterPro" id="IPR001452">
    <property type="entry name" value="SH3_domain"/>
</dbReference>
<dbReference type="PROSITE" id="PS50002">
    <property type="entry name" value="SH3"/>
    <property type="match status" value="1"/>
</dbReference>
<evidence type="ECO:0000256" key="3">
    <source>
        <dbReference type="SAM" id="MobiDB-lite"/>
    </source>
</evidence>
<feature type="region of interest" description="Disordered" evidence="3">
    <location>
        <begin position="452"/>
        <end position="481"/>
    </location>
</feature>
<gene>
    <name evidence="5" type="ORF">NKR19_g6577</name>
</gene>
<proteinExistence type="predicted"/>
<dbReference type="SMART" id="SM00326">
    <property type="entry name" value="SH3"/>
    <property type="match status" value="1"/>
</dbReference>
<organism evidence="5 6">
    <name type="scientific">Coniochaeta hoffmannii</name>
    <dbReference type="NCBI Taxonomy" id="91930"/>
    <lineage>
        <taxon>Eukaryota</taxon>
        <taxon>Fungi</taxon>
        <taxon>Dikarya</taxon>
        <taxon>Ascomycota</taxon>
        <taxon>Pezizomycotina</taxon>
        <taxon>Sordariomycetes</taxon>
        <taxon>Sordariomycetidae</taxon>
        <taxon>Coniochaetales</taxon>
        <taxon>Coniochaetaceae</taxon>
        <taxon>Coniochaeta</taxon>
    </lineage>
</organism>
<feature type="compositionally biased region" description="Basic and acidic residues" evidence="3">
    <location>
        <begin position="38"/>
        <end position="48"/>
    </location>
</feature>
<dbReference type="GO" id="GO:0006511">
    <property type="term" value="P:ubiquitin-dependent protein catabolic process"/>
    <property type="evidence" value="ECO:0007669"/>
    <property type="project" value="TreeGrafter"/>
</dbReference>
<evidence type="ECO:0000259" key="4">
    <source>
        <dbReference type="PROSITE" id="PS50002"/>
    </source>
</evidence>
<evidence type="ECO:0000256" key="1">
    <source>
        <dbReference type="ARBA" id="ARBA00022443"/>
    </source>
</evidence>
<feature type="compositionally biased region" description="Polar residues" evidence="3">
    <location>
        <begin position="155"/>
        <end position="168"/>
    </location>
</feature>
<dbReference type="SUPFAM" id="SSF50044">
    <property type="entry name" value="SH3-domain"/>
    <property type="match status" value="1"/>
</dbReference>
<feature type="region of interest" description="Disordered" evidence="3">
    <location>
        <begin position="21"/>
        <end position="190"/>
    </location>
</feature>
<dbReference type="Gene3D" id="2.30.30.40">
    <property type="entry name" value="SH3 Domains"/>
    <property type="match status" value="1"/>
</dbReference>
<dbReference type="GO" id="GO:0005634">
    <property type="term" value="C:nucleus"/>
    <property type="evidence" value="ECO:0007669"/>
    <property type="project" value="TreeGrafter"/>
</dbReference>
<feature type="compositionally biased region" description="Basic and acidic residues" evidence="3">
    <location>
        <begin position="98"/>
        <end position="111"/>
    </location>
</feature>
<dbReference type="PANTHER" id="PTHR16079:SF4">
    <property type="entry name" value="E3 UBIQUITIN-PROTEIN LIGASE CHFR"/>
    <property type="match status" value="1"/>
</dbReference>
<evidence type="ECO:0000256" key="2">
    <source>
        <dbReference type="PROSITE-ProRule" id="PRU00192"/>
    </source>
</evidence>
<sequence length="719" mass="78548">MSQSEVDREIEDFARQIQEEGLLEGLDLDNLDLSNNDELSRKITEAYRRRQRQRSRHDGSRRSNASAHSHHSDPDNRSRLRVASRQGRSRSSSQTGQGEDRSRQHAEDRSRPPTSSGSAHLVVQQPRPRRRTASGGRSATVPVGISQPEQRVAARSQTDLSLRTNHTSEVLPGRPSMTNEGRSTSTPTMTTAAAGTVSNSATTQSIPFSARAASSGLGIQHPPQPSSTTQPPSSVQTSSPQATPTSATRPRPSDILVSPSFSSHPDPLSPSHSPLLPPTHTRTRSQLYPEPSITCKRCQRPHIEYTLHYNCSTCHSGTYNLCLDCYRRGKGCLHWFGFGYGAWRAYQKALAQNPPEKGATAIIPRPHMLTANRYRRPKILPGGAEGRVTMSNQNPELRLESGTFCARCERWTTGEVYWRCEGCNEGDWGFCSECVDTGRACSHALLPLTYVPPPPPPPPAAAAEREGGGEGSSAGPSTPRVLLGGRVALQSGDEGAAIGPFKPVVVAARCEVCGRDVQPREERLHCYACPSGPGGDSRAGEWEVCAPCYARLEGEGRISPENGMKGWRRCLAGHRMAVIAYVEGKDGVLRRMTVRDWVGGRTLGFEEYALGLQVCYWIDNGVRKERLVTRDVAATAETDVGVRTRWTDEFPPDGGSGGRAVARWAWYPAEGAEDELLFPKGAEVREIEDVNGEWFHGVYMGAKGLFPAPYVVPLVTEGN</sequence>
<feature type="compositionally biased region" description="Low complexity" evidence="3">
    <location>
        <begin position="84"/>
        <end position="97"/>
    </location>
</feature>
<reference evidence="5" key="1">
    <citation type="submission" date="2022-07" db="EMBL/GenBank/DDBJ databases">
        <title>Fungi with potential for degradation of polypropylene.</title>
        <authorList>
            <person name="Gostincar C."/>
        </authorList>
    </citation>
    <scope>NUCLEOTIDE SEQUENCE</scope>
    <source>
        <strain evidence="5">EXF-13287</strain>
    </source>
</reference>
<dbReference type="GO" id="GO:0016567">
    <property type="term" value="P:protein ubiquitination"/>
    <property type="evidence" value="ECO:0007669"/>
    <property type="project" value="TreeGrafter"/>
</dbReference>
<keyword evidence="1 2" id="KW-0728">SH3 domain</keyword>